<dbReference type="EnsemblBacteria" id="ACI20394">
    <property type="protein sequence ID" value="ACI20394"/>
    <property type="gene ID" value="THEYE_A2032"/>
</dbReference>
<gene>
    <name evidence="1" type="ordered locus">THEYE_A2032</name>
</gene>
<organism evidence="1 2">
    <name type="scientific">Thermodesulfovibrio yellowstonii (strain ATCC 51303 / DSM 11347 / YP87)</name>
    <dbReference type="NCBI Taxonomy" id="289376"/>
    <lineage>
        <taxon>Bacteria</taxon>
        <taxon>Pseudomonadati</taxon>
        <taxon>Nitrospirota</taxon>
        <taxon>Thermodesulfovibrionia</taxon>
        <taxon>Thermodesulfovibrionales</taxon>
        <taxon>Thermodesulfovibrionaceae</taxon>
        <taxon>Thermodesulfovibrio</taxon>
    </lineage>
</organism>
<keyword evidence="2" id="KW-1185">Reference proteome</keyword>
<evidence type="ECO:0000313" key="2">
    <source>
        <dbReference type="Proteomes" id="UP000000718"/>
    </source>
</evidence>
<reference evidence="2" key="1">
    <citation type="submission" date="2008-08" db="EMBL/GenBank/DDBJ databases">
        <title>The complete genome sequence of Thermodesulfovibrio yellowstonii strain ATCC 51303 / DSM 11347 / YP87.</title>
        <authorList>
            <person name="Dodson R.J."/>
            <person name="Durkin A.S."/>
            <person name="Wu M."/>
            <person name="Eisen J."/>
            <person name="Sutton G."/>
        </authorList>
    </citation>
    <scope>NUCLEOTIDE SEQUENCE [LARGE SCALE GENOMIC DNA]</scope>
    <source>
        <strain evidence="2">ATCC 51303 / DSM 11347 / YP87</strain>
    </source>
</reference>
<sequence length="68" mass="8072">MQEFHLNHVGYKGLCYREFARAGWEFHLNHVGYKVFRLAYDAVEQYKFHLNHVGYKGMGSNVSTFRES</sequence>
<reference evidence="1 2" key="2">
    <citation type="journal article" date="2015" name="Genome Announc.">
        <title>Genome Sequence of the Sulfate-Reducing Thermophilic Bacterium Thermodesulfovibrio yellowstonii Strain DSM 11347T (Phylum Nitrospirae).</title>
        <authorList>
            <person name="Bhatnagar S."/>
            <person name="Badger J.H."/>
            <person name="Madupu R."/>
            <person name="Khouri H.M."/>
            <person name="O'Connor E.M."/>
            <person name="Robb F.T."/>
            <person name="Ward N.L."/>
            <person name="Eisen J.A."/>
        </authorList>
    </citation>
    <scope>NUCLEOTIDE SEQUENCE [LARGE SCALE GENOMIC DNA]</scope>
    <source>
        <strain evidence="2">ATCC 51303 / DSM 11347 / YP87</strain>
    </source>
</reference>
<evidence type="ECO:0000313" key="1">
    <source>
        <dbReference type="EMBL" id="ACI20394.1"/>
    </source>
</evidence>
<dbReference type="InParanoid" id="B5YIU5"/>
<dbReference type="AlphaFoldDB" id="B5YIU5"/>
<dbReference type="EMBL" id="CP001147">
    <property type="protein sequence ID" value="ACI20394.1"/>
    <property type="molecule type" value="Genomic_DNA"/>
</dbReference>
<protein>
    <submittedName>
        <fullName evidence="1">Uncharacterized protein</fullName>
    </submittedName>
</protein>
<dbReference type="Proteomes" id="UP000000718">
    <property type="component" value="Chromosome"/>
</dbReference>
<proteinExistence type="predicted"/>
<name>B5YIU5_THEYD</name>
<dbReference type="HOGENOM" id="CLU_2792696_0_0_0"/>
<dbReference type="KEGG" id="tye:THEYE_A2032"/>
<accession>B5YIU5</accession>